<feature type="compositionally biased region" description="Basic and acidic residues" evidence="1">
    <location>
        <begin position="119"/>
        <end position="131"/>
    </location>
</feature>
<feature type="compositionally biased region" description="Basic residues" evidence="1">
    <location>
        <begin position="367"/>
        <end position="377"/>
    </location>
</feature>
<dbReference type="EMBL" id="FNAG01000006">
    <property type="protein sequence ID" value="SDD73658.1"/>
    <property type="molecule type" value="Genomic_DNA"/>
</dbReference>
<evidence type="ECO:0000256" key="1">
    <source>
        <dbReference type="SAM" id="MobiDB-lite"/>
    </source>
</evidence>
<feature type="compositionally biased region" description="Basic residues" evidence="1">
    <location>
        <begin position="132"/>
        <end position="147"/>
    </location>
</feature>
<reference evidence="2 3" key="1">
    <citation type="submission" date="2016-10" db="EMBL/GenBank/DDBJ databases">
        <authorList>
            <person name="de Groot N.N."/>
        </authorList>
    </citation>
    <scope>NUCLEOTIDE SEQUENCE [LARGE SCALE GENOMIC DNA]</scope>
    <source>
        <strain evidence="2 3">DSM 16957</strain>
    </source>
</reference>
<dbReference type="AlphaFoldDB" id="A0A1G6X6A4"/>
<accession>A0A1G6X6A4</accession>
<evidence type="ECO:0000313" key="2">
    <source>
        <dbReference type="EMBL" id="SDD73658.1"/>
    </source>
</evidence>
<proteinExistence type="predicted"/>
<gene>
    <name evidence="2" type="ORF">SAMN04488509_10660</name>
</gene>
<sequence>MGKRFGSLIGCRWQPMSPGARAKRRQAGEGPGGAGALNLAEREALARALCVSHRLPLAACRLPLAACRLPLPLPLPLAFAAGSEEQEQELSVSPAGCPTYLSLRGHCAAGAARTPKAAPEGRRAGCPESRKVGQRKATPRPRPSRIRARRVRVSPWVFVDRPSLACHEHRRPPCRRPCGRIHELPPLPRGPVQERGLLPARAGATATASRKPQAAGIGWALAHRKLRTRPDQAWPTCLRSTFPRRTVATNPDPDRASRQSSALISRTGASIERMVGQGPPYETRSDALHPACPSILKPPASNESRIPPGPRARRSCVLRLARQRRASALPPHHRLQTILHSRFPALKQTIPATSIRSESPHRPPAGRPRRAGRCGFR</sequence>
<name>A0A1G6X6A4_9GAMM</name>
<protein>
    <submittedName>
        <fullName evidence="2">Uncharacterized protein</fullName>
    </submittedName>
</protein>
<feature type="region of interest" description="Disordered" evidence="1">
    <location>
        <begin position="113"/>
        <end position="147"/>
    </location>
</feature>
<dbReference type="Proteomes" id="UP000199603">
    <property type="component" value="Unassembled WGS sequence"/>
</dbReference>
<feature type="region of interest" description="Disordered" evidence="1">
    <location>
        <begin position="1"/>
        <end position="34"/>
    </location>
</feature>
<organism evidence="2 3">
    <name type="scientific">Aquimonas voraii</name>
    <dbReference type="NCBI Taxonomy" id="265719"/>
    <lineage>
        <taxon>Bacteria</taxon>
        <taxon>Pseudomonadati</taxon>
        <taxon>Pseudomonadota</taxon>
        <taxon>Gammaproteobacteria</taxon>
        <taxon>Lysobacterales</taxon>
        <taxon>Lysobacteraceae</taxon>
        <taxon>Aquimonas</taxon>
    </lineage>
</organism>
<feature type="region of interest" description="Disordered" evidence="1">
    <location>
        <begin position="350"/>
        <end position="377"/>
    </location>
</feature>
<evidence type="ECO:0000313" key="3">
    <source>
        <dbReference type="Proteomes" id="UP000199603"/>
    </source>
</evidence>
<keyword evidence="3" id="KW-1185">Reference proteome</keyword>